<feature type="region of interest" description="Disordered" evidence="1">
    <location>
        <begin position="1"/>
        <end position="39"/>
    </location>
</feature>
<keyword evidence="3" id="KW-1185">Reference proteome</keyword>
<organism evidence="2">
    <name type="scientific">Absidia glauca</name>
    <name type="common">Pin mould</name>
    <dbReference type="NCBI Taxonomy" id="4829"/>
    <lineage>
        <taxon>Eukaryota</taxon>
        <taxon>Fungi</taxon>
        <taxon>Fungi incertae sedis</taxon>
        <taxon>Mucoromycota</taxon>
        <taxon>Mucoromycotina</taxon>
        <taxon>Mucoromycetes</taxon>
        <taxon>Mucorales</taxon>
        <taxon>Cunninghamellaceae</taxon>
        <taxon>Absidia</taxon>
    </lineage>
</organism>
<feature type="region of interest" description="Disordered" evidence="1">
    <location>
        <begin position="201"/>
        <end position="228"/>
    </location>
</feature>
<sequence>MDTTTNMEDTANIHSDTIQNNNNNDSMYSQPHSSHSSLTAASSHKVESTVVSDQKLLVWIQRQLEFYTALSILPPLSCVDDLGHGKLLLCLIHRFAPGSLPSLVTHLEQKTSIECLLLADDLAQQLWNTAIDSLAIYLYRHHHPLLHDNSSTIGDYVDQLCVPSLISYPSSSSSSSSSTNLDEETDVHLPAAINADTVPIWQPLTNSNGTSIGGNDDDDDDTTTTSTTTTTSFSLTARDWIATTHQSVHHYVHQPHTVRLSVLVSLLQQLQHAFVGFTRLASLDGGDELIQSTKHLQHQLCTVGDSLTSLTTTGDHAYLVDVLVQRHGCLTTWVATALGLFQQSTRVQAWVTEQRGCLDQVTDQAWLDAVLLYRQENTDVLALLDHYNTVGKSSPVAQVTMDRVGKTLDDLDALLASSQQLLARQRHWQHSLEAWQALYTSSLAQLRGMLDAVRGLTRADQMSSCTTLWQQWKILSKRVADFGDGSCAAVLCMYNQLHLISPSCLSSVDADHKLFTRHWQQLQAALERARRTITQKGRVDDFVQQCKIVEIESAHLVGQLGGGMVAQRSWMEHLVQDMDRRLSHLTVLASSILIDGSYALGDEDTDDEDDDDGFGNNRALCDLIQEWRDTLDRCKLSNHQALEAFRLKCAAVDHQRALASIKQQITMQLDVMRSSLLFDPWTVRLDDHTRLEQDSSSCHRYLGDLVLRFDQWMLKDSGGESSATAAIQEVRSLLDQGKQVLGQVDDRLGVLHGRAEWEHKWGLASTWVKTMLNRLHRLGVEKNDSRTTAARQSWNKEVDGDIGLLRSQIWEYKHNLDQVRQACDALVAMDTGVTSSVSDRIRQRQHLLEDQVTELYRLWSTTCSSLSQSKLVHKYMAWVDDIKQSSQSLGARLDDALRATQGINDSTTIDVADQDMQALESSLVHLWQKSGSQILYPLSFLVVDDGVRWQVLNAYGDLLACLVRMAHELDAWGKRSVWEHQWQHDSDVLQQGRHSINTWLQQQQQQIITDGVADGSTLKAVLTTIHDYSDDPLHHLQQLFATTQQQYPVHIKMPFVLEEQQQQLTVDTFGHVKVLSNLVTYLQTAKDLKDVCDGMLARLDDAVASEEDIQQWMDEAKVSVDERLFGSLREQQVQLLAGVVGPSLDLSGPTIQGVFGKAQARVDALHQRLSSAHKAAHHNRLMQAHGESTVALTTSLQLIRDALATASSYKISHPSGYQTNEKALDVLWKDAKQKLDTVHSVAHNDVRCLCQLIQLQQEEPGVAAAQAALDALWLGVHQDIQGVQHLVDDLGQWRDLSVSLDKVEALLVVPMETPEARLKVYQEAHTTLETVNAMVPPSVDAASAAEQHNKAVFVTRSGELAKEVDGLLTQGLACTQQEAQQQLAVVSKRLADFTTMDLFAANEDGQDTLLAQQWDDLVAQMASSKSKAVLLSGTMDSLKDLCDDAHDALVTACQQSVDDLSNLVAVEQHCSRSLLATDLACGRQATALVSRLDGLCKELDQFVHQQVSCQDDSSSPPSDWRLDLHVWEYRVAAFEKTELDRFFVEVQDWLVRVDQDMKDSVSEDHVAAVGQRVEQDIQALVQEPFWM</sequence>
<evidence type="ECO:0008006" key="4">
    <source>
        <dbReference type="Google" id="ProtNLM"/>
    </source>
</evidence>
<reference evidence="2" key="1">
    <citation type="submission" date="2016-04" db="EMBL/GenBank/DDBJ databases">
        <authorList>
            <person name="Evans L.H."/>
            <person name="Alamgir A."/>
            <person name="Owens N."/>
            <person name="Weber N.D."/>
            <person name="Virtaneva K."/>
            <person name="Barbian K."/>
            <person name="Babar A."/>
            <person name="Rosenke K."/>
        </authorList>
    </citation>
    <scope>NUCLEOTIDE SEQUENCE [LARGE SCALE GENOMIC DNA]</scope>
    <source>
        <strain evidence="2">CBS 101.48</strain>
    </source>
</reference>
<dbReference type="InParanoid" id="A0A163LYW7"/>
<evidence type="ECO:0000313" key="3">
    <source>
        <dbReference type="Proteomes" id="UP000078561"/>
    </source>
</evidence>
<protein>
    <recommendedName>
        <fullName evidence="4">GAR domain-containing protein</fullName>
    </recommendedName>
</protein>
<gene>
    <name evidence="2" type="primary">ABSGL_05333.1 scaffold 6959</name>
</gene>
<dbReference type="InterPro" id="IPR036872">
    <property type="entry name" value="CH_dom_sf"/>
</dbReference>
<evidence type="ECO:0000256" key="1">
    <source>
        <dbReference type="SAM" id="MobiDB-lite"/>
    </source>
</evidence>
<dbReference type="EMBL" id="LT552960">
    <property type="protein sequence ID" value="SAL99688.1"/>
    <property type="molecule type" value="Genomic_DNA"/>
</dbReference>
<feature type="compositionally biased region" description="Polar residues" evidence="1">
    <location>
        <begin position="1"/>
        <end position="31"/>
    </location>
</feature>
<dbReference type="STRING" id="4829.A0A163LYW7"/>
<dbReference type="OrthoDB" id="10017054at2759"/>
<dbReference type="SUPFAM" id="SSF47576">
    <property type="entry name" value="Calponin-homology domain, CH-domain"/>
    <property type="match status" value="1"/>
</dbReference>
<evidence type="ECO:0000313" key="2">
    <source>
        <dbReference type="EMBL" id="SAL99688.1"/>
    </source>
</evidence>
<accession>A0A163LYW7</accession>
<feature type="compositionally biased region" description="Low complexity" evidence="1">
    <location>
        <begin position="205"/>
        <end position="214"/>
    </location>
</feature>
<name>A0A163LYW7_ABSGL</name>
<dbReference type="Proteomes" id="UP000078561">
    <property type="component" value="Unassembled WGS sequence"/>
</dbReference>
<proteinExistence type="predicted"/>